<evidence type="ECO:0000313" key="3">
    <source>
        <dbReference type="Proteomes" id="UP001237156"/>
    </source>
</evidence>
<proteinExistence type="predicted"/>
<accession>A0AAW6RIF2</accession>
<organism evidence="2 3">
    <name type="scientific">Ottowia cancrivicina</name>
    <dbReference type="NCBI Taxonomy" id="3040346"/>
    <lineage>
        <taxon>Bacteria</taxon>
        <taxon>Pseudomonadati</taxon>
        <taxon>Pseudomonadota</taxon>
        <taxon>Betaproteobacteria</taxon>
        <taxon>Burkholderiales</taxon>
        <taxon>Comamonadaceae</taxon>
        <taxon>Ottowia</taxon>
    </lineage>
</organism>
<feature type="non-terminal residue" evidence="2">
    <location>
        <position position="53"/>
    </location>
</feature>
<gene>
    <name evidence="2" type="ORF">QB898_10000</name>
</gene>
<dbReference type="Pfam" id="PF13340">
    <property type="entry name" value="DUF4096"/>
    <property type="match status" value="1"/>
</dbReference>
<feature type="domain" description="Insertion element IS402-like" evidence="1">
    <location>
        <begin position="1"/>
        <end position="53"/>
    </location>
</feature>
<dbReference type="Proteomes" id="UP001237156">
    <property type="component" value="Unassembled WGS sequence"/>
</dbReference>
<dbReference type="EMBL" id="JARVII010000022">
    <property type="protein sequence ID" value="MDG9700035.1"/>
    <property type="molecule type" value="Genomic_DNA"/>
</dbReference>
<dbReference type="InterPro" id="IPR025161">
    <property type="entry name" value="IS402-like_dom"/>
</dbReference>
<dbReference type="RefSeq" id="WP_279524858.1">
    <property type="nucleotide sequence ID" value="NZ_JARVII010000022.1"/>
</dbReference>
<dbReference type="PANTHER" id="PTHR46637">
    <property type="entry name" value="TIS1421-TRANSPOSASE PROTEIN A"/>
    <property type="match status" value="1"/>
</dbReference>
<name>A0AAW6RIF2_9BURK</name>
<comment type="caution">
    <text evidence="2">The sequence shown here is derived from an EMBL/GenBank/DDBJ whole genome shotgun (WGS) entry which is preliminary data.</text>
</comment>
<dbReference type="InterPro" id="IPR052909">
    <property type="entry name" value="Transposase_6_like"/>
</dbReference>
<evidence type="ECO:0000259" key="1">
    <source>
        <dbReference type="Pfam" id="PF13340"/>
    </source>
</evidence>
<dbReference type="AlphaFoldDB" id="A0AAW6RIF2"/>
<reference evidence="2 3" key="1">
    <citation type="submission" date="2023-04" db="EMBL/GenBank/DDBJ databases">
        <title>Ottowia paracancer sp. nov., isolated from human stomach.</title>
        <authorList>
            <person name="Song Y."/>
        </authorList>
    </citation>
    <scope>NUCLEOTIDE SEQUENCE [LARGE SCALE GENOMIC DNA]</scope>
    <source>
        <strain evidence="2 3">10c7w1</strain>
    </source>
</reference>
<protein>
    <submittedName>
        <fullName evidence="2">Transposase</fullName>
    </submittedName>
</protein>
<evidence type="ECO:0000313" key="2">
    <source>
        <dbReference type="EMBL" id="MDG9700035.1"/>
    </source>
</evidence>
<dbReference type="PANTHER" id="PTHR46637:SF1">
    <property type="entry name" value="BLL5188 PROTEIN"/>
    <property type="match status" value="1"/>
</dbReference>
<sequence>MSDKQWALMAPHCLGKPGDAGRRGTDKRLFVEAVLWIVRTGSPWRDLPEEFGK</sequence>
<keyword evidence="3" id="KW-1185">Reference proteome</keyword>